<keyword evidence="3 6" id="KW-1133">Transmembrane helix</keyword>
<evidence type="ECO:0000256" key="3">
    <source>
        <dbReference type="ARBA" id="ARBA00022989"/>
    </source>
</evidence>
<keyword evidence="2 6" id="KW-0812">Transmembrane</keyword>
<keyword evidence="6" id="KW-0407">Ion channel</keyword>
<comment type="similarity">
    <text evidence="5 6">Belongs to the anion channel-forming bestrophin (TC 1.A.46) family. Calcium-sensitive chloride channel subfamily.</text>
</comment>
<keyword evidence="6" id="KW-0813">Transport</keyword>
<keyword evidence="6" id="KW-1003">Cell membrane</keyword>
<name>A0A0B1T8Z4_OESDE</name>
<keyword evidence="6" id="KW-0869">Chloride channel</keyword>
<protein>
    <recommendedName>
        <fullName evidence="6">Bestrophin homolog</fullName>
    </recommendedName>
</protein>
<organism evidence="7 8">
    <name type="scientific">Oesophagostomum dentatum</name>
    <name type="common">Nodular worm</name>
    <dbReference type="NCBI Taxonomy" id="61180"/>
    <lineage>
        <taxon>Eukaryota</taxon>
        <taxon>Metazoa</taxon>
        <taxon>Ecdysozoa</taxon>
        <taxon>Nematoda</taxon>
        <taxon>Chromadorea</taxon>
        <taxon>Rhabditida</taxon>
        <taxon>Rhabditina</taxon>
        <taxon>Rhabditomorpha</taxon>
        <taxon>Strongyloidea</taxon>
        <taxon>Strongylidae</taxon>
        <taxon>Oesophagostomum</taxon>
    </lineage>
</organism>
<dbReference type="GO" id="GO:0034707">
    <property type="term" value="C:chloride channel complex"/>
    <property type="evidence" value="ECO:0007669"/>
    <property type="project" value="UniProtKB-KW"/>
</dbReference>
<accession>A0A0B1T8Z4</accession>
<keyword evidence="6" id="KW-0406">Ion transport</keyword>
<dbReference type="OrthoDB" id="201595at2759"/>
<dbReference type="EMBL" id="KN550495">
    <property type="protein sequence ID" value="KHJ94038.1"/>
    <property type="molecule type" value="Genomic_DNA"/>
</dbReference>
<comment type="subcellular location">
    <subcellularLocation>
        <location evidence="6">Cell membrane</location>
        <topology evidence="6">Multi-pass membrane protein</topology>
    </subcellularLocation>
    <subcellularLocation>
        <location evidence="1">Membrane</location>
    </subcellularLocation>
</comment>
<dbReference type="Pfam" id="PF01062">
    <property type="entry name" value="Bestrophin"/>
    <property type="match status" value="1"/>
</dbReference>
<evidence type="ECO:0000256" key="2">
    <source>
        <dbReference type="ARBA" id="ARBA00022692"/>
    </source>
</evidence>
<proteinExistence type="inferred from homology"/>
<dbReference type="PANTHER" id="PTHR10736:SF58">
    <property type="entry name" value="BESTROPHIN HOMOLOG-RELATED"/>
    <property type="match status" value="1"/>
</dbReference>
<dbReference type="PANTHER" id="PTHR10736">
    <property type="entry name" value="BESTROPHIN"/>
    <property type="match status" value="1"/>
</dbReference>
<reference evidence="7 8" key="1">
    <citation type="submission" date="2014-03" db="EMBL/GenBank/DDBJ databases">
        <title>Draft genome of the hookworm Oesophagostomum dentatum.</title>
        <authorList>
            <person name="Mitreva M."/>
        </authorList>
    </citation>
    <scope>NUCLEOTIDE SEQUENCE [LARGE SCALE GENOMIC DNA]</scope>
    <source>
        <strain evidence="7 8">OD-Hann</strain>
    </source>
</reference>
<evidence type="ECO:0000313" key="8">
    <source>
        <dbReference type="Proteomes" id="UP000053660"/>
    </source>
</evidence>
<keyword evidence="6" id="KW-0868">Chloride</keyword>
<keyword evidence="4 6" id="KW-0472">Membrane</keyword>
<dbReference type="AlphaFoldDB" id="A0A0B1T8Z4"/>
<feature type="transmembrane region" description="Helical" evidence="6">
    <location>
        <begin position="34"/>
        <end position="52"/>
    </location>
</feature>
<dbReference type="InterPro" id="IPR000615">
    <property type="entry name" value="Bestrophin"/>
</dbReference>
<feature type="transmembrane region" description="Helical" evidence="6">
    <location>
        <begin position="72"/>
        <end position="90"/>
    </location>
</feature>
<dbReference type="GO" id="GO:0005886">
    <property type="term" value="C:plasma membrane"/>
    <property type="evidence" value="ECO:0007669"/>
    <property type="project" value="UniProtKB-SubCell"/>
</dbReference>
<evidence type="ECO:0000256" key="4">
    <source>
        <dbReference type="ARBA" id="ARBA00023136"/>
    </source>
</evidence>
<gene>
    <name evidence="7" type="ORF">OESDEN_06042</name>
</gene>
<evidence type="ECO:0000256" key="6">
    <source>
        <dbReference type="RuleBase" id="RU363126"/>
    </source>
</evidence>
<keyword evidence="8" id="KW-1185">Reference proteome</keyword>
<dbReference type="GO" id="GO:0005254">
    <property type="term" value="F:chloride channel activity"/>
    <property type="evidence" value="ECO:0007669"/>
    <property type="project" value="UniProtKB-KW"/>
</dbReference>
<evidence type="ECO:0000313" key="7">
    <source>
        <dbReference type="EMBL" id="KHJ94038.1"/>
    </source>
</evidence>
<comment type="function">
    <text evidence="6">Forms chloride channels.</text>
</comment>
<evidence type="ECO:0000256" key="1">
    <source>
        <dbReference type="ARBA" id="ARBA00004370"/>
    </source>
</evidence>
<sequence length="109" mass="13110">MTVSYNSAVSSASAFTFFRLLLRWRGSIWKSIVYELLLWIFCYYIVFVVYRYTLSHEAQRTFERIATYCNNSLVHIPLTFMLGFFVSMIVDRWRQTFNNMGWIEKFVSI</sequence>
<dbReference type="InterPro" id="IPR021134">
    <property type="entry name" value="Bestrophin-like"/>
</dbReference>
<evidence type="ECO:0000256" key="5">
    <source>
        <dbReference type="ARBA" id="ARBA00034769"/>
    </source>
</evidence>
<dbReference type="Proteomes" id="UP000053660">
    <property type="component" value="Unassembled WGS sequence"/>
</dbReference>